<feature type="compositionally biased region" description="Polar residues" evidence="1">
    <location>
        <begin position="626"/>
        <end position="647"/>
    </location>
</feature>
<dbReference type="Proteomes" id="UP001281761">
    <property type="component" value="Unassembled WGS sequence"/>
</dbReference>
<feature type="compositionally biased region" description="Polar residues" evidence="1">
    <location>
        <begin position="157"/>
        <end position="178"/>
    </location>
</feature>
<comment type="caution">
    <text evidence="2">The sequence shown here is derived from an EMBL/GenBank/DDBJ whole genome shotgun (WGS) entry which is preliminary data.</text>
</comment>
<organism evidence="2 3">
    <name type="scientific">Blattamonas nauphoetae</name>
    <dbReference type="NCBI Taxonomy" id="2049346"/>
    <lineage>
        <taxon>Eukaryota</taxon>
        <taxon>Metamonada</taxon>
        <taxon>Preaxostyla</taxon>
        <taxon>Oxymonadida</taxon>
        <taxon>Blattamonas</taxon>
    </lineage>
</organism>
<sequence>MIPEPTSYDTSYNASSFIRRPAIEPKEIPFNRHHFSLNQSITFIKTNPSADALWVYLKPDLHYIIPNKYYAIARNASLQFTTPTTFDNPVWEGYPFIPLMNYLDVEGFNSERFTQHHVSLSIAYNRELDDIMKEDQTDWDTVLAIEHQRVNDEKSSQMDSGQQNQARQSKTKTQSSESDPVIILTGNENYYSCRVRIEEKNPTGRHQKPPFPIETTIIIEDVTPGYEEAAMRQFVEEMMERTDISLTILSTHQMTPNEIIEHKRSMHKQTNKQTPLDGVRADFHLTKDGQFDLNYPGKRRKGLPVDNWMMRANVRKTNLNKDRVKARIQRRMNSDSSHQPRHDDPNTLDYTAAFLTQDLLQGTHFLSFTMASPFSAFSLNLSDFASLLKPFSGKTKKSRASTRVHYFCSLASYFDSTLQLSTNTKPEIAEIFPANEVCSNSTNQNCTNDVWINYPALCFLPEYKPIPASFSVLKEATRQFREITKPGLIETAEAKEIERVEQMRRATPEMTESTLSFEIENNHHLDHPSTSDSPRNEATPEQDSSHFGEQDSSDNKLFSHFIPQRGRQNAGQDESLSEPFIRQNRNGHIHDEDGRLPREQGPPPRPFSFQRTVKQSPRKEQAQKAPPQQTTGRSGEPSSERPTAQSQIERKLSLEPRWPPRKLPRKPQDWTEVDFLLAASIREAERWKTSNRKPFPQIQAMLDNDRRRNARQLFKSQTQTSEGFTNYLDFLSLAEWNEGWWQYYINGNEIIQQHIDKNLHERINLGTFSGFGREVRVGDWQEGYVTGNTSDVRLWSGTLNTYVTSTLPQEYRRPYFSLYFTRNGTQRDVLVADNGVHANLLISNSSLQTPKMTVFARIMSSLKDTKLGRWWSSFRAEPLPRVTEVRLFCDESATMATLEYISEERALHYVFNVLTDRICAHPRFAADATDPHSPTRESLAVNRPRQGYLTPREPRNIQNGAVCYPLVDSSPQRANNDSRSMLPVRRVLFNPQSNKRRSHPSRFSFEPRFSQQDVIKRASTLQSSGLRLETASSLSENTILISSLIERQNGEYDDVHVSVNLRHGAS</sequence>
<proteinExistence type="predicted"/>
<protein>
    <submittedName>
        <fullName evidence="2">Uncharacterized protein</fullName>
    </submittedName>
</protein>
<feature type="compositionally biased region" description="Basic and acidic residues" evidence="1">
    <location>
        <begin position="588"/>
        <end position="598"/>
    </location>
</feature>
<evidence type="ECO:0000313" key="2">
    <source>
        <dbReference type="EMBL" id="KAK2957698.1"/>
    </source>
</evidence>
<gene>
    <name evidence="2" type="ORF">BLNAU_7353</name>
</gene>
<dbReference type="EMBL" id="JARBJD010000044">
    <property type="protein sequence ID" value="KAK2957698.1"/>
    <property type="molecule type" value="Genomic_DNA"/>
</dbReference>
<feature type="region of interest" description="Disordered" evidence="1">
    <location>
        <begin position="523"/>
        <end position="665"/>
    </location>
</feature>
<keyword evidence="3" id="KW-1185">Reference proteome</keyword>
<feature type="region of interest" description="Disordered" evidence="1">
    <location>
        <begin position="150"/>
        <end position="180"/>
    </location>
</feature>
<reference evidence="2 3" key="1">
    <citation type="journal article" date="2022" name="bioRxiv">
        <title>Genomics of Preaxostyla Flagellates Illuminates Evolutionary Transitions and the Path Towards Mitochondrial Loss.</title>
        <authorList>
            <person name="Novak L.V.F."/>
            <person name="Treitli S.C."/>
            <person name="Pyrih J."/>
            <person name="Halakuc P."/>
            <person name="Pipaliya S.V."/>
            <person name="Vacek V."/>
            <person name="Brzon O."/>
            <person name="Soukal P."/>
            <person name="Eme L."/>
            <person name="Dacks J.B."/>
            <person name="Karnkowska A."/>
            <person name="Elias M."/>
            <person name="Hampl V."/>
        </authorList>
    </citation>
    <scope>NUCLEOTIDE SEQUENCE [LARGE SCALE GENOMIC DNA]</scope>
    <source>
        <strain evidence="2">NAU3</strain>
        <tissue evidence="2">Gut</tissue>
    </source>
</reference>
<evidence type="ECO:0000313" key="3">
    <source>
        <dbReference type="Proteomes" id="UP001281761"/>
    </source>
</evidence>
<evidence type="ECO:0000256" key="1">
    <source>
        <dbReference type="SAM" id="MobiDB-lite"/>
    </source>
</evidence>
<accession>A0ABQ9Y1X3</accession>
<name>A0ABQ9Y1X3_9EUKA</name>